<dbReference type="KEGG" id="lpil:LIP_3219"/>
<dbReference type="Proteomes" id="UP000065807">
    <property type="component" value="Chromosome"/>
</dbReference>
<dbReference type="FunFam" id="3.10.300.10:FF:000001">
    <property type="entry name" value="Putative 3-methyladenine DNA glycosylase"/>
    <property type="match status" value="1"/>
</dbReference>
<sequence length="231" mass="25317">MPVRDADLWLDEILSLPVLEMARALLGCELAHRTPEGETAGLVVEVEAYQGPEDQAAHSRNGRRTQRVRAMYGPAGHAYVFSVYGMHHCMNVVAGPEGTPHAVLLRALQPLRGLALMARRRGQPPEAVQEVAAWEGRFAPALATVWTGQEPRPPRAVQALTSGPARLARALGVSMDQYGWSLRASPLRLGPPPAPARWEVATGPRVGVEYAGAWSQKPWRFWIRGNPFVSR</sequence>
<dbReference type="EMBL" id="AP014924">
    <property type="protein sequence ID" value="BAS29036.1"/>
    <property type="molecule type" value="Genomic_DNA"/>
</dbReference>
<name>A0A0K2SPL1_LIMPI</name>
<dbReference type="AlphaFoldDB" id="A0A0K2SPL1"/>
<keyword evidence="4 5" id="KW-0234">DNA repair</keyword>
<dbReference type="InterPro" id="IPR036995">
    <property type="entry name" value="MPG_sf"/>
</dbReference>
<dbReference type="EC" id="3.2.2.-" evidence="5"/>
<dbReference type="RefSeq" id="WP_231699315.1">
    <property type="nucleotide sequence ID" value="NZ_AP014924.1"/>
</dbReference>
<dbReference type="PANTHER" id="PTHR10429">
    <property type="entry name" value="DNA-3-METHYLADENINE GLYCOSYLASE"/>
    <property type="match status" value="1"/>
</dbReference>
<evidence type="ECO:0000313" key="6">
    <source>
        <dbReference type="EMBL" id="BAS29036.1"/>
    </source>
</evidence>
<dbReference type="Pfam" id="PF02245">
    <property type="entry name" value="Pur_DNA_glyco"/>
    <property type="match status" value="1"/>
</dbReference>
<keyword evidence="7" id="KW-1185">Reference proteome</keyword>
<dbReference type="CDD" id="cd00540">
    <property type="entry name" value="AAG"/>
    <property type="match status" value="1"/>
</dbReference>
<reference evidence="7" key="2">
    <citation type="journal article" date="2016" name="Int. J. Syst. Evol. Microbiol.">
        <title>Complete genome sequence and cell structure of Limnochorda pilosa, a Gram-negative spore-former within the phylum Firmicutes.</title>
        <authorList>
            <person name="Watanabe M."/>
            <person name="Kojima H."/>
            <person name="Fukui M."/>
        </authorList>
    </citation>
    <scope>NUCLEOTIDE SEQUENCE [LARGE SCALE GENOMIC DNA]</scope>
    <source>
        <strain evidence="7">HC45</strain>
    </source>
</reference>
<evidence type="ECO:0000256" key="1">
    <source>
        <dbReference type="ARBA" id="ARBA00009232"/>
    </source>
</evidence>
<dbReference type="Gene3D" id="3.10.300.10">
    <property type="entry name" value="Methylpurine-DNA glycosylase (MPG)"/>
    <property type="match status" value="1"/>
</dbReference>
<gene>
    <name evidence="6" type="ORF">LIP_3219</name>
</gene>
<dbReference type="GO" id="GO:0006284">
    <property type="term" value="P:base-excision repair"/>
    <property type="evidence" value="ECO:0007669"/>
    <property type="project" value="InterPro"/>
</dbReference>
<dbReference type="InterPro" id="IPR003180">
    <property type="entry name" value="MPG"/>
</dbReference>
<dbReference type="NCBIfam" id="TIGR00567">
    <property type="entry name" value="3mg"/>
    <property type="match status" value="1"/>
</dbReference>
<protein>
    <recommendedName>
        <fullName evidence="5">Putative 3-methyladenine DNA glycosylase</fullName>
        <ecNumber evidence="5">3.2.2.-</ecNumber>
    </recommendedName>
</protein>
<dbReference type="GO" id="GO:0003677">
    <property type="term" value="F:DNA binding"/>
    <property type="evidence" value="ECO:0007669"/>
    <property type="project" value="InterPro"/>
</dbReference>
<evidence type="ECO:0000256" key="2">
    <source>
        <dbReference type="ARBA" id="ARBA00022763"/>
    </source>
</evidence>
<dbReference type="STRING" id="1555112.LIP_3219"/>
<evidence type="ECO:0000256" key="4">
    <source>
        <dbReference type="ARBA" id="ARBA00023204"/>
    </source>
</evidence>
<dbReference type="HAMAP" id="MF_00527">
    <property type="entry name" value="3MGH"/>
    <property type="match status" value="1"/>
</dbReference>
<keyword evidence="3 5" id="KW-0378">Hydrolase</keyword>
<keyword evidence="2 5" id="KW-0227">DNA damage</keyword>
<accession>A0A0K2SPL1</accession>
<dbReference type="PANTHER" id="PTHR10429:SF0">
    <property type="entry name" value="DNA-3-METHYLADENINE GLYCOSYLASE"/>
    <property type="match status" value="1"/>
</dbReference>
<dbReference type="GO" id="GO:0003905">
    <property type="term" value="F:alkylbase DNA N-glycosylase activity"/>
    <property type="evidence" value="ECO:0007669"/>
    <property type="project" value="InterPro"/>
</dbReference>
<evidence type="ECO:0000256" key="5">
    <source>
        <dbReference type="HAMAP-Rule" id="MF_00527"/>
    </source>
</evidence>
<reference evidence="7" key="1">
    <citation type="submission" date="2015-07" db="EMBL/GenBank/DDBJ databases">
        <title>Complete genome sequence and phylogenetic analysis of Limnochorda pilosa.</title>
        <authorList>
            <person name="Watanabe M."/>
            <person name="Kojima H."/>
            <person name="Fukui M."/>
        </authorList>
    </citation>
    <scope>NUCLEOTIDE SEQUENCE [LARGE SCALE GENOMIC DNA]</scope>
    <source>
        <strain evidence="7">HC45</strain>
    </source>
</reference>
<dbReference type="InterPro" id="IPR011034">
    <property type="entry name" value="Formyl_transferase-like_C_sf"/>
</dbReference>
<evidence type="ECO:0000256" key="3">
    <source>
        <dbReference type="ARBA" id="ARBA00022801"/>
    </source>
</evidence>
<proteinExistence type="inferred from homology"/>
<dbReference type="PATRIC" id="fig|1555112.3.peg.3257"/>
<comment type="similarity">
    <text evidence="1 5">Belongs to the DNA glycosylase MPG family.</text>
</comment>
<evidence type="ECO:0000313" key="7">
    <source>
        <dbReference type="Proteomes" id="UP000065807"/>
    </source>
</evidence>
<organism evidence="6 7">
    <name type="scientific">Limnochorda pilosa</name>
    <dbReference type="NCBI Taxonomy" id="1555112"/>
    <lineage>
        <taxon>Bacteria</taxon>
        <taxon>Bacillati</taxon>
        <taxon>Bacillota</taxon>
        <taxon>Limnochordia</taxon>
        <taxon>Limnochordales</taxon>
        <taxon>Limnochordaceae</taxon>
        <taxon>Limnochorda</taxon>
    </lineage>
</organism>
<dbReference type="SUPFAM" id="SSF50486">
    <property type="entry name" value="FMT C-terminal domain-like"/>
    <property type="match status" value="1"/>
</dbReference>